<gene>
    <name evidence="1" type="ORF">SPHINGO391_390270</name>
</gene>
<sequence length="60" mass="6864">MTVRRLMAAVLARGAGSHHAALPRVATPAYVARKYRERALHDARRYQIHRSSRGRCQPRL</sequence>
<name>A0A5E7YQU6_9SPHN</name>
<proteinExistence type="predicted"/>
<accession>A0A5E7YQU6</accession>
<dbReference type="Proteomes" id="UP000326857">
    <property type="component" value="Unassembled WGS sequence"/>
</dbReference>
<dbReference type="AlphaFoldDB" id="A0A5E7YQU6"/>
<reference evidence="1 2" key="1">
    <citation type="submission" date="2019-09" db="EMBL/GenBank/DDBJ databases">
        <authorList>
            <person name="Dittami M. S."/>
        </authorList>
    </citation>
    <scope>NUCLEOTIDE SEQUENCE [LARGE SCALE GENOMIC DNA]</scope>
    <source>
        <strain evidence="1">SPHINGO391</strain>
    </source>
</reference>
<evidence type="ECO:0000313" key="2">
    <source>
        <dbReference type="Proteomes" id="UP000326857"/>
    </source>
</evidence>
<dbReference type="EMBL" id="CABVLI010000033">
    <property type="protein sequence ID" value="VVT09107.1"/>
    <property type="molecule type" value="Genomic_DNA"/>
</dbReference>
<protein>
    <submittedName>
        <fullName evidence="1">Uncharacterized protein</fullName>
    </submittedName>
</protein>
<organism evidence="1 2">
    <name type="scientific">Sphingomonas aurantiaca</name>
    <dbReference type="NCBI Taxonomy" id="185949"/>
    <lineage>
        <taxon>Bacteria</taxon>
        <taxon>Pseudomonadati</taxon>
        <taxon>Pseudomonadota</taxon>
        <taxon>Alphaproteobacteria</taxon>
        <taxon>Sphingomonadales</taxon>
        <taxon>Sphingomonadaceae</taxon>
        <taxon>Sphingomonas</taxon>
    </lineage>
</organism>
<evidence type="ECO:0000313" key="1">
    <source>
        <dbReference type="EMBL" id="VVT09107.1"/>
    </source>
</evidence>